<accession>A0A7W8XQP1</accession>
<evidence type="ECO:0000313" key="1">
    <source>
        <dbReference type="EMBL" id="MBB5573824.1"/>
    </source>
</evidence>
<keyword evidence="2" id="KW-1185">Reference proteome</keyword>
<proteinExistence type="predicted"/>
<gene>
    <name evidence="1" type="ORF">GGD50_002446</name>
</gene>
<dbReference type="Proteomes" id="UP000549882">
    <property type="component" value="Unassembled WGS sequence"/>
</dbReference>
<reference evidence="1 2" key="1">
    <citation type="submission" date="2020-08" db="EMBL/GenBank/DDBJ databases">
        <title>Genomic Encyclopedia of Type Strains, Phase IV (KMG-V): Genome sequencing to study the core and pangenomes of soil and plant-associated prokaryotes.</title>
        <authorList>
            <person name="Whitman W."/>
        </authorList>
    </citation>
    <scope>NUCLEOTIDE SEQUENCE [LARGE SCALE GENOMIC DNA]</scope>
    <source>
        <strain evidence="1 2">SEMIA 4064</strain>
    </source>
</reference>
<dbReference type="AlphaFoldDB" id="A0A7W8XQP1"/>
<name>A0A7W8XQP1_9HYPH</name>
<comment type="caution">
    <text evidence="1">The sequence shown here is derived from an EMBL/GenBank/DDBJ whole genome shotgun (WGS) entry which is preliminary data.</text>
</comment>
<sequence>MAQIMANTVRNACSGRLHLAWKDAASALDATAARTAINDIRDVDLSFGQLYLPSFRFPPLTRKPKLE</sequence>
<dbReference type="EMBL" id="JACHBI010000004">
    <property type="protein sequence ID" value="MBB5573824.1"/>
    <property type="molecule type" value="Genomic_DNA"/>
</dbReference>
<evidence type="ECO:0000313" key="2">
    <source>
        <dbReference type="Proteomes" id="UP000549882"/>
    </source>
</evidence>
<organism evidence="1 2">
    <name type="scientific">Rhizobium paranaense</name>
    <dbReference type="NCBI Taxonomy" id="1650438"/>
    <lineage>
        <taxon>Bacteria</taxon>
        <taxon>Pseudomonadati</taxon>
        <taxon>Pseudomonadota</taxon>
        <taxon>Alphaproteobacteria</taxon>
        <taxon>Hyphomicrobiales</taxon>
        <taxon>Rhizobiaceae</taxon>
        <taxon>Rhizobium/Agrobacterium group</taxon>
        <taxon>Rhizobium</taxon>
    </lineage>
</organism>
<protein>
    <submittedName>
        <fullName evidence="1">Uncharacterized protein</fullName>
    </submittedName>
</protein>